<organism evidence="2 3">
    <name type="scientific">Panicum miliaceum</name>
    <name type="common">Proso millet</name>
    <name type="synonym">Broomcorn millet</name>
    <dbReference type="NCBI Taxonomy" id="4540"/>
    <lineage>
        <taxon>Eukaryota</taxon>
        <taxon>Viridiplantae</taxon>
        <taxon>Streptophyta</taxon>
        <taxon>Embryophyta</taxon>
        <taxon>Tracheophyta</taxon>
        <taxon>Spermatophyta</taxon>
        <taxon>Magnoliopsida</taxon>
        <taxon>Liliopsida</taxon>
        <taxon>Poales</taxon>
        <taxon>Poaceae</taxon>
        <taxon>PACMAD clade</taxon>
        <taxon>Panicoideae</taxon>
        <taxon>Panicodae</taxon>
        <taxon>Paniceae</taxon>
        <taxon>Panicinae</taxon>
        <taxon>Panicum</taxon>
        <taxon>Panicum sect. Panicum</taxon>
    </lineage>
</organism>
<dbReference type="STRING" id="4540.A0A3L6QWA6"/>
<feature type="region of interest" description="Disordered" evidence="1">
    <location>
        <begin position="1"/>
        <end position="50"/>
    </location>
</feature>
<sequence>MDMEPDADVDYMGDLSHFLPLSPSSSPSRKLGRRKQPPVQAQAKRGKGVPWPTTSNFRLIISLPRARIISLLVTMMSGTVHRGAWSQRE</sequence>
<evidence type="ECO:0000313" key="3">
    <source>
        <dbReference type="Proteomes" id="UP000275267"/>
    </source>
</evidence>
<dbReference type="EMBL" id="PQIB02000010">
    <property type="protein sequence ID" value="RLM91241.1"/>
    <property type="molecule type" value="Genomic_DNA"/>
</dbReference>
<name>A0A3L6QWA6_PANMI</name>
<keyword evidence="3" id="KW-1185">Reference proteome</keyword>
<gene>
    <name evidence="2" type="ORF">C2845_PM08G09550</name>
</gene>
<comment type="caution">
    <text evidence="2">The sequence shown here is derived from an EMBL/GenBank/DDBJ whole genome shotgun (WGS) entry which is preliminary data.</text>
</comment>
<reference evidence="3" key="1">
    <citation type="journal article" date="2019" name="Nat. Commun.">
        <title>The genome of broomcorn millet.</title>
        <authorList>
            <person name="Zou C."/>
            <person name="Miki D."/>
            <person name="Li D."/>
            <person name="Tang Q."/>
            <person name="Xiao L."/>
            <person name="Rajput S."/>
            <person name="Deng P."/>
            <person name="Jia W."/>
            <person name="Huang R."/>
            <person name="Zhang M."/>
            <person name="Sun Y."/>
            <person name="Hu J."/>
            <person name="Fu X."/>
            <person name="Schnable P.S."/>
            <person name="Li F."/>
            <person name="Zhang H."/>
            <person name="Feng B."/>
            <person name="Zhu X."/>
            <person name="Liu R."/>
            <person name="Schnable J.C."/>
            <person name="Zhu J.-K."/>
            <person name="Zhang H."/>
        </authorList>
    </citation>
    <scope>NUCLEOTIDE SEQUENCE [LARGE SCALE GENOMIC DNA]</scope>
</reference>
<feature type="compositionally biased region" description="Acidic residues" evidence="1">
    <location>
        <begin position="1"/>
        <end position="11"/>
    </location>
</feature>
<dbReference type="AlphaFoldDB" id="A0A3L6QWA6"/>
<accession>A0A3L6QWA6</accession>
<protein>
    <submittedName>
        <fullName evidence="2">Uncharacterized protein</fullName>
    </submittedName>
</protein>
<evidence type="ECO:0000256" key="1">
    <source>
        <dbReference type="SAM" id="MobiDB-lite"/>
    </source>
</evidence>
<proteinExistence type="predicted"/>
<evidence type="ECO:0000313" key="2">
    <source>
        <dbReference type="EMBL" id="RLM91241.1"/>
    </source>
</evidence>
<feature type="compositionally biased region" description="Low complexity" evidence="1">
    <location>
        <begin position="15"/>
        <end position="28"/>
    </location>
</feature>
<dbReference type="Proteomes" id="UP000275267">
    <property type="component" value="Unassembled WGS sequence"/>
</dbReference>